<dbReference type="Gene3D" id="1.10.443.10">
    <property type="entry name" value="Intergrase catalytic core"/>
    <property type="match status" value="1"/>
</dbReference>
<evidence type="ECO:0000313" key="2">
    <source>
        <dbReference type="EMBL" id="EHJ07436.1"/>
    </source>
</evidence>
<dbReference type="InterPro" id="IPR011010">
    <property type="entry name" value="DNA_brk_join_enz"/>
</dbReference>
<dbReference type="GO" id="GO:0015074">
    <property type="term" value="P:DNA integration"/>
    <property type="evidence" value="ECO:0007669"/>
    <property type="project" value="InterPro"/>
</dbReference>
<reference evidence="2 3" key="1">
    <citation type="journal article" date="2012" name="BMC Genomics">
        <title>Comparative genomic analysis of the genus Staphylococcus including Staphylococcus aureus and its newly described sister species Staphylococcus simiae.</title>
        <authorList>
            <person name="Suzuki H."/>
            <person name="Lefebure T."/>
            <person name="Pavinski Bitar P."/>
            <person name="Stanhope M.J."/>
        </authorList>
    </citation>
    <scope>NUCLEOTIDE SEQUENCE [LARGE SCALE GENOMIC DNA]</scope>
    <source>
        <strain evidence="2 3">CCM 7213</strain>
    </source>
</reference>
<dbReference type="AlphaFoldDB" id="G5JK50"/>
<dbReference type="Proteomes" id="UP000005413">
    <property type="component" value="Unassembled WGS sequence"/>
</dbReference>
<evidence type="ECO:0000313" key="3">
    <source>
        <dbReference type="Proteomes" id="UP000005413"/>
    </source>
</evidence>
<keyword evidence="1" id="KW-0233">DNA recombination</keyword>
<dbReference type="SUPFAM" id="SSF56349">
    <property type="entry name" value="DNA breaking-rejoining enzymes"/>
    <property type="match status" value="1"/>
</dbReference>
<dbReference type="GO" id="GO:0003677">
    <property type="term" value="F:DNA binding"/>
    <property type="evidence" value="ECO:0007669"/>
    <property type="project" value="InterPro"/>
</dbReference>
<proteinExistence type="predicted"/>
<keyword evidence="3" id="KW-1185">Reference proteome</keyword>
<comment type="caution">
    <text evidence="2">The sequence shown here is derived from an EMBL/GenBank/DDBJ whole genome shotgun (WGS) entry which is preliminary data.</text>
</comment>
<protein>
    <submittedName>
        <fullName evidence="2">Integrase</fullName>
    </submittedName>
</protein>
<accession>G5JK50</accession>
<dbReference type="GO" id="GO:0006310">
    <property type="term" value="P:DNA recombination"/>
    <property type="evidence" value="ECO:0007669"/>
    <property type="project" value="UniProtKB-KW"/>
</dbReference>
<name>G5JK50_9STAP</name>
<gene>
    <name evidence="2" type="ORF">SS7213T_09307</name>
</gene>
<dbReference type="InterPro" id="IPR013762">
    <property type="entry name" value="Integrase-like_cat_sf"/>
</dbReference>
<feature type="non-terminal residue" evidence="2">
    <location>
        <position position="1"/>
    </location>
</feature>
<evidence type="ECO:0000256" key="1">
    <source>
        <dbReference type="ARBA" id="ARBA00023172"/>
    </source>
</evidence>
<sequence>YISKRLGHKSIKTTMDVYSHLLDEIEQKEKTKALGALENMNGNVI</sequence>
<organism evidence="2 3">
    <name type="scientific">Staphylococcus simiae CCM 7213 = CCUG 51256</name>
    <dbReference type="NCBI Taxonomy" id="911238"/>
    <lineage>
        <taxon>Bacteria</taxon>
        <taxon>Bacillati</taxon>
        <taxon>Bacillota</taxon>
        <taxon>Bacilli</taxon>
        <taxon>Bacillales</taxon>
        <taxon>Staphylococcaceae</taxon>
        <taxon>Staphylococcus</taxon>
    </lineage>
</organism>
<dbReference type="EMBL" id="AEUN01000471">
    <property type="protein sequence ID" value="EHJ07436.1"/>
    <property type="molecule type" value="Genomic_DNA"/>
</dbReference>